<organism evidence="21 22">
    <name type="scientific">Sclerotinia nivalis</name>
    <dbReference type="NCBI Taxonomy" id="352851"/>
    <lineage>
        <taxon>Eukaryota</taxon>
        <taxon>Fungi</taxon>
        <taxon>Dikarya</taxon>
        <taxon>Ascomycota</taxon>
        <taxon>Pezizomycotina</taxon>
        <taxon>Leotiomycetes</taxon>
        <taxon>Helotiales</taxon>
        <taxon>Sclerotiniaceae</taxon>
        <taxon>Sclerotinia</taxon>
    </lineage>
</organism>
<feature type="transmembrane region" description="Helical" evidence="19">
    <location>
        <begin position="653"/>
        <end position="674"/>
    </location>
</feature>
<dbReference type="OrthoDB" id="2020634at2759"/>
<keyword evidence="14" id="KW-0968">Cytoplasmic vesicle</keyword>
<feature type="compositionally biased region" description="Polar residues" evidence="20">
    <location>
        <begin position="814"/>
        <end position="824"/>
    </location>
</feature>
<dbReference type="GO" id="GO:0005776">
    <property type="term" value="C:autophagosome"/>
    <property type="evidence" value="ECO:0007669"/>
    <property type="project" value="TreeGrafter"/>
</dbReference>
<dbReference type="PANTHER" id="PTHR13038:SF10">
    <property type="entry name" value="AUTOPHAGY-RELATED PROTEIN 9"/>
    <property type="match status" value="1"/>
</dbReference>
<feature type="compositionally biased region" description="Polar residues" evidence="20">
    <location>
        <begin position="778"/>
        <end position="790"/>
    </location>
</feature>
<evidence type="ECO:0000256" key="13">
    <source>
        <dbReference type="ARBA" id="ARBA00023136"/>
    </source>
</evidence>
<protein>
    <recommendedName>
        <fullName evidence="6 19">Autophagy-related protein 9</fullName>
    </recommendedName>
</protein>
<evidence type="ECO:0000256" key="17">
    <source>
        <dbReference type="ARBA" id="ARBA00024621"/>
    </source>
</evidence>
<feature type="region of interest" description="Disordered" evidence="20">
    <location>
        <begin position="894"/>
        <end position="924"/>
    </location>
</feature>
<feature type="transmembrane region" description="Helical" evidence="19">
    <location>
        <begin position="587"/>
        <end position="605"/>
    </location>
</feature>
<keyword evidence="13 19" id="KW-0472">Membrane</keyword>
<keyword evidence="12 19" id="KW-0445">Lipid transport</keyword>
<evidence type="ECO:0000256" key="11">
    <source>
        <dbReference type="ARBA" id="ARBA00023034"/>
    </source>
</evidence>
<feature type="transmembrane region" description="Helical" evidence="19">
    <location>
        <begin position="296"/>
        <end position="313"/>
    </location>
</feature>
<keyword evidence="11" id="KW-0333">Golgi apparatus</keyword>
<dbReference type="PANTHER" id="PTHR13038">
    <property type="entry name" value="APG9 AUTOPHAGY 9"/>
    <property type="match status" value="1"/>
</dbReference>
<evidence type="ECO:0000256" key="4">
    <source>
        <dbReference type="ARBA" id="ARBA00004653"/>
    </source>
</evidence>
<comment type="subcellular location">
    <subcellularLocation>
        <location evidence="1">Cytoplasmic vesicle membrane</location>
        <topology evidence="1">Multi-pass membrane protein</topology>
    </subcellularLocation>
    <subcellularLocation>
        <location evidence="2">Endoplasmic reticulum membrane</location>
        <topology evidence="2">Multi-pass membrane protein</topology>
    </subcellularLocation>
    <subcellularLocation>
        <location evidence="4">Golgi apparatus membrane</location>
        <topology evidence="4">Multi-pass membrane protein</topology>
    </subcellularLocation>
    <subcellularLocation>
        <location evidence="3 19">Preautophagosomal structure membrane</location>
        <topology evidence="3 19">Multi-pass membrane protein</topology>
    </subcellularLocation>
</comment>
<name>A0A9X0AFM4_9HELO</name>
<dbReference type="GO" id="GO:0000139">
    <property type="term" value="C:Golgi membrane"/>
    <property type="evidence" value="ECO:0007669"/>
    <property type="project" value="UniProtKB-SubCell"/>
</dbReference>
<feature type="region of interest" description="Disordered" evidence="20">
    <location>
        <begin position="143"/>
        <end position="163"/>
    </location>
</feature>
<comment type="catalytic activity">
    <reaction evidence="15">
        <text>a 1,2-diacyl-sn-glycero-3-phospho-L-serine(in) = a 1,2-diacyl-sn-glycero-3-phospho-L-serine(out)</text>
        <dbReference type="Rhea" id="RHEA:38663"/>
        <dbReference type="ChEBI" id="CHEBI:57262"/>
    </reaction>
</comment>
<keyword evidence="9 19" id="KW-1133">Transmembrane helix</keyword>
<keyword evidence="22" id="KW-1185">Reference proteome</keyword>
<evidence type="ECO:0000256" key="7">
    <source>
        <dbReference type="ARBA" id="ARBA00022448"/>
    </source>
</evidence>
<reference evidence="21" key="1">
    <citation type="submission" date="2022-11" db="EMBL/GenBank/DDBJ databases">
        <title>Genome Resource of Sclerotinia nivalis Strain SnTB1, a Plant Pathogen Isolated from American Ginseng.</title>
        <authorList>
            <person name="Fan S."/>
        </authorList>
    </citation>
    <scope>NUCLEOTIDE SEQUENCE</scope>
    <source>
        <strain evidence="21">SnTB1</strain>
    </source>
</reference>
<dbReference type="GO" id="GO:0006869">
    <property type="term" value="P:lipid transport"/>
    <property type="evidence" value="ECO:0007669"/>
    <property type="project" value="UniProtKB-KW"/>
</dbReference>
<dbReference type="GO" id="GO:0034727">
    <property type="term" value="P:piecemeal microautophagy of the nucleus"/>
    <property type="evidence" value="ECO:0007669"/>
    <property type="project" value="TreeGrafter"/>
</dbReference>
<dbReference type="GO" id="GO:0030659">
    <property type="term" value="C:cytoplasmic vesicle membrane"/>
    <property type="evidence" value="ECO:0007669"/>
    <property type="project" value="UniProtKB-SubCell"/>
</dbReference>
<evidence type="ECO:0000256" key="3">
    <source>
        <dbReference type="ARBA" id="ARBA00004511"/>
    </source>
</evidence>
<feature type="transmembrane region" description="Helical" evidence="19">
    <location>
        <begin position="235"/>
        <end position="262"/>
    </location>
</feature>
<feature type="region of interest" description="Disordered" evidence="20">
    <location>
        <begin position="75"/>
        <end position="120"/>
    </location>
</feature>
<evidence type="ECO:0000313" key="21">
    <source>
        <dbReference type="EMBL" id="KAJ8061479.1"/>
    </source>
</evidence>
<comment type="catalytic activity">
    <reaction evidence="17">
        <text>a 1,2-diacyl-sn-glycero-3-phospho-(1D-myo-inositol-3-phosphate)(in) = a 1,2-diacyl-sn-glycero-3-phospho-(1D-myo-inositol-3-phosphate)(out)</text>
        <dbReference type="Rhea" id="RHEA:67920"/>
        <dbReference type="ChEBI" id="CHEBI:58088"/>
    </reaction>
</comment>
<dbReference type="GO" id="GO:0034497">
    <property type="term" value="P:protein localization to phagophore assembly site"/>
    <property type="evidence" value="ECO:0007669"/>
    <property type="project" value="TreeGrafter"/>
</dbReference>
<sequence length="945" mass="107268">MMASNLISRLLPSNTQGRSIYDSLRAHDEASESDMDIEERAAMAIDEENLRFQDDELGNPADVIGGESVTESTAFLSDQQQTPQKQEYNRKGKGKGRSHNLAESPRLLEEDPDDDVPASLLIEGNNRHADPETPNHIRARQTALPKRAPAVPGPSAQQIKEERDRAHWEMTQEQQKLHEDGGNRATVVPHTPQSIPQNTGFYLTGSPKDKAMYRWVNVTNLDNFIGDLYAYFEGAGIWCIVLAKVIDILTLVFVAVFTTFLTQCVDYKKIYRGDARSLEYALVPQCTKKISGMSNVAIWLVCLFVLYRVYQLLTDLPRLMKMRDFFTYLLEIQDSNMQTVSFQDVIARLMALRDANPMTVERISPDNRKFVLGTQSKQRLDAHDIANRLMRKENYLIALFNKEILDLTLPLPFLQGRQLFSKTLQWNLEWCILDFVFNDYGQVRQLVLKDSHRRELSDGLRNRFLFAGLMNVICAPVIVIYVVIVYFFKYFNQYHKNPAALGSRGYTPLAEWKFREFNELHHLFNKRLNMSYPFASRYLDQFPNVKMAHMAKFITFMAGAVVSVLIVATVWDSEVLAGFDITSERPVLFYIGVFGSLWAITNGMIPEENEVFDPEYALRQVIEYTHYMPNHWQDRLHSDEVKREFSTLYQLKLMIFIEEVFSIIITPFLLWFSLPKCADQIIDFFREFTVHVDGVGYVCSFAVFDFKKGDGRAPTQGKAKTDMREDYYSTKHGKMAASYYNFLDNYLLNPKTGVPGHNPPGLQQQFYPPPAFPGLMSSPISGADLQSSRTGRSDARPMNRAPYGPQQAVRTPRFPSNTTATGSPMASILLDPRHQPPSSELGARSVRRNSRSRYQGRRGNNIIEDPMEDEDGPGRPVVQPGRSYAVDETVANLGESTWEVSPANADTGDKDEEEDGDGAGGGGVLGLVYQFQKAQTNGRPGVSIW</sequence>
<comment type="caution">
    <text evidence="21">The sequence shown here is derived from an EMBL/GenBank/DDBJ whole genome shotgun (WGS) entry which is preliminary data.</text>
</comment>
<evidence type="ECO:0000256" key="1">
    <source>
        <dbReference type="ARBA" id="ARBA00004439"/>
    </source>
</evidence>
<evidence type="ECO:0000256" key="16">
    <source>
        <dbReference type="ARBA" id="ARBA00024615"/>
    </source>
</evidence>
<evidence type="ECO:0000256" key="8">
    <source>
        <dbReference type="ARBA" id="ARBA00022692"/>
    </source>
</evidence>
<dbReference type="Proteomes" id="UP001152300">
    <property type="component" value="Unassembled WGS sequence"/>
</dbReference>
<feature type="compositionally biased region" description="Basic residues" evidence="20">
    <location>
        <begin position="845"/>
        <end position="856"/>
    </location>
</feature>
<dbReference type="GO" id="GO:0034045">
    <property type="term" value="C:phagophore assembly site membrane"/>
    <property type="evidence" value="ECO:0007669"/>
    <property type="project" value="UniProtKB-SubCell"/>
</dbReference>
<comment type="function">
    <text evidence="19">Phospholipid scramblase involved in autophagy. Cycles between the preautophagosomal structure/phagophore assembly site (PAS) and the cytoplasmic vesicle pool and supplies membrane for the growing autophagosome. Lipid scramblase activity plays a key role in preautophagosomal structure/phagophore assembly by distributing the phospholipids that arrive through ATG2 from the cytoplasmic to the luminal leaflet of the bilayer, thereby driving autophagosomal membrane expansion.</text>
</comment>
<feature type="compositionally biased region" description="Polar residues" evidence="20">
    <location>
        <begin position="75"/>
        <end position="86"/>
    </location>
</feature>
<dbReference type="GO" id="GO:0061709">
    <property type="term" value="P:reticulophagy"/>
    <property type="evidence" value="ECO:0007669"/>
    <property type="project" value="TreeGrafter"/>
</dbReference>
<evidence type="ECO:0000256" key="19">
    <source>
        <dbReference type="RuleBase" id="RU364027"/>
    </source>
</evidence>
<evidence type="ECO:0000256" key="9">
    <source>
        <dbReference type="ARBA" id="ARBA00022989"/>
    </source>
</evidence>
<dbReference type="EMBL" id="JAPEIS010000011">
    <property type="protein sequence ID" value="KAJ8061479.1"/>
    <property type="molecule type" value="Genomic_DNA"/>
</dbReference>
<comment type="catalytic activity">
    <reaction evidence="16">
        <text>a 1,2-diacyl-sn-glycero-3-phosphoethanolamine(in) = a 1,2-diacyl-sn-glycero-3-phosphoethanolamine(out)</text>
        <dbReference type="Rhea" id="RHEA:38895"/>
        <dbReference type="ChEBI" id="CHEBI:64612"/>
    </reaction>
</comment>
<evidence type="ECO:0000313" key="22">
    <source>
        <dbReference type="Proteomes" id="UP001152300"/>
    </source>
</evidence>
<evidence type="ECO:0000256" key="12">
    <source>
        <dbReference type="ARBA" id="ARBA00023055"/>
    </source>
</evidence>
<comment type="catalytic activity">
    <reaction evidence="18">
        <text>a 1,2-diacyl-sn-glycero-3-phosphocholine(in) = a 1,2-diacyl-sn-glycero-3-phosphocholine(out)</text>
        <dbReference type="Rhea" id="RHEA:38571"/>
        <dbReference type="ChEBI" id="CHEBI:57643"/>
    </reaction>
</comment>
<feature type="transmembrane region" description="Helical" evidence="19">
    <location>
        <begin position="464"/>
        <end position="488"/>
    </location>
</feature>
<evidence type="ECO:0000256" key="20">
    <source>
        <dbReference type="SAM" id="MobiDB-lite"/>
    </source>
</evidence>
<keyword evidence="8 19" id="KW-0812">Transmembrane</keyword>
<dbReference type="InterPro" id="IPR007241">
    <property type="entry name" value="Autophagy-rel_prot_9"/>
</dbReference>
<dbReference type="Pfam" id="PF04109">
    <property type="entry name" value="ATG9"/>
    <property type="match status" value="1"/>
</dbReference>
<feature type="transmembrane region" description="Helical" evidence="19">
    <location>
        <begin position="553"/>
        <end position="571"/>
    </location>
</feature>
<evidence type="ECO:0000256" key="10">
    <source>
        <dbReference type="ARBA" id="ARBA00023006"/>
    </source>
</evidence>
<keyword evidence="7 19" id="KW-0813">Transport</keyword>
<feature type="region of interest" description="Disordered" evidence="20">
    <location>
        <begin position="771"/>
        <end position="880"/>
    </location>
</feature>
<dbReference type="AlphaFoldDB" id="A0A9X0AFM4"/>
<comment type="similarity">
    <text evidence="5 19">Belongs to the ATG9 family.</text>
</comment>
<evidence type="ECO:0000256" key="2">
    <source>
        <dbReference type="ARBA" id="ARBA00004477"/>
    </source>
</evidence>
<proteinExistence type="inferred from homology"/>
<gene>
    <name evidence="21" type="ORF">OCU04_009294</name>
</gene>
<evidence type="ECO:0000256" key="5">
    <source>
        <dbReference type="ARBA" id="ARBA00006185"/>
    </source>
</evidence>
<evidence type="ECO:0000256" key="14">
    <source>
        <dbReference type="ARBA" id="ARBA00023329"/>
    </source>
</evidence>
<dbReference type="GO" id="GO:0005789">
    <property type="term" value="C:endoplasmic reticulum membrane"/>
    <property type="evidence" value="ECO:0007669"/>
    <property type="project" value="UniProtKB-SubCell"/>
</dbReference>
<keyword evidence="10 19" id="KW-0072">Autophagy</keyword>
<dbReference type="GO" id="GO:0000422">
    <property type="term" value="P:autophagy of mitochondrion"/>
    <property type="evidence" value="ECO:0007669"/>
    <property type="project" value="TreeGrafter"/>
</dbReference>
<evidence type="ECO:0000256" key="18">
    <source>
        <dbReference type="ARBA" id="ARBA00024631"/>
    </source>
</evidence>
<accession>A0A9X0AFM4</accession>
<evidence type="ECO:0000256" key="15">
    <source>
        <dbReference type="ARBA" id="ARBA00024479"/>
    </source>
</evidence>
<evidence type="ECO:0000256" key="6">
    <source>
        <dbReference type="ARBA" id="ARBA00018074"/>
    </source>
</evidence>